<feature type="binding site" evidence="5">
    <location>
        <position position="152"/>
    </location>
    <ligand>
        <name>[4Fe-4S] cluster</name>
        <dbReference type="ChEBI" id="CHEBI:49883"/>
    </ligand>
</feature>
<keyword evidence="9" id="KW-1185">Reference proteome</keyword>
<dbReference type="GO" id="GO:0051604">
    <property type="term" value="P:protein maturation"/>
    <property type="evidence" value="ECO:0007669"/>
    <property type="project" value="UniProtKB-UniRule"/>
</dbReference>
<evidence type="ECO:0000256" key="1">
    <source>
        <dbReference type="ARBA" id="ARBA00022485"/>
    </source>
</evidence>
<reference evidence="9" key="1">
    <citation type="submission" date="2016-01" db="EMBL/GenBank/DDBJ databases">
        <authorList>
            <person name="Husnik F."/>
        </authorList>
    </citation>
    <scope>NUCLEOTIDE SEQUENCE [LARGE SCALE GENOMIC DNA]</scope>
</reference>
<protein>
    <recommendedName>
        <fullName evidence="5">Fe/S biogenesis protein NfuA</fullName>
    </recommendedName>
</protein>
<dbReference type="GO" id="GO:0005506">
    <property type="term" value="F:iron ion binding"/>
    <property type="evidence" value="ECO:0007669"/>
    <property type="project" value="InterPro"/>
</dbReference>
<keyword evidence="1 5" id="KW-0004">4Fe-4S</keyword>
<comment type="subunit">
    <text evidence="5">Homodimer.</text>
</comment>
<comment type="function">
    <text evidence="5">Involved in iron-sulfur cluster biogenesis. Binds a 4Fe-4S cluster, can transfer this cluster to apoproteins, and thereby intervenes in the maturation of Fe/S proteins. Could also act as a scaffold/chaperone for damaged Fe/S proteins.</text>
</comment>
<evidence type="ECO:0000313" key="8">
    <source>
        <dbReference type="EMBL" id="CUX95731.1"/>
    </source>
</evidence>
<dbReference type="NCBIfam" id="NF008392">
    <property type="entry name" value="PRK11190.1"/>
    <property type="match status" value="1"/>
</dbReference>
<feature type="binding site" evidence="5">
    <location>
        <position position="149"/>
    </location>
    <ligand>
        <name>[4Fe-4S] cluster</name>
        <dbReference type="ChEBI" id="CHEBI:49883"/>
    </ligand>
</feature>
<dbReference type="PATRIC" id="fig|1070130.3.peg.39"/>
<dbReference type="InterPro" id="IPR001075">
    <property type="entry name" value="NIF_FeS_clus_asmbl_NifU_C"/>
</dbReference>
<comment type="similarity">
    <text evidence="5">Belongs to the NfuA family.</text>
</comment>
<dbReference type="InterPro" id="IPR000361">
    <property type="entry name" value="ATAP_core_dom"/>
</dbReference>
<sequence>MIFITNLAKEYIAKLLSNQKPGTQIRICVINPGTPNAECCILYCSPDSVEFNDIELKFGNISVYIDEFSFPYLQDMEIDFVTDKLSSQLTLKAPNAKIHKVSNSAPLIERVEYFIKSQINPTLASHSGKVELIEITNDMLAILQFSGRCNGCSMRDYTLKEGIEKELLKNFPELNGVFDITEHQHGNHSYY</sequence>
<dbReference type="OrthoDB" id="9785450at2"/>
<dbReference type="Pfam" id="PF01106">
    <property type="entry name" value="NifU"/>
    <property type="match status" value="1"/>
</dbReference>
<dbReference type="Pfam" id="PF01521">
    <property type="entry name" value="Fe-S_biosyn"/>
    <property type="match status" value="1"/>
</dbReference>
<dbReference type="HAMAP" id="MF_01637">
    <property type="entry name" value="Fe_S_biogen_NfuA"/>
    <property type="match status" value="1"/>
</dbReference>
<dbReference type="RefSeq" id="WP_067497361.1">
    <property type="nucleotide sequence ID" value="NZ_LN999832.1"/>
</dbReference>
<dbReference type="Proteomes" id="UP000095665">
    <property type="component" value="Chromosome I"/>
</dbReference>
<evidence type="ECO:0000313" key="9">
    <source>
        <dbReference type="Proteomes" id="UP000095665"/>
    </source>
</evidence>
<evidence type="ECO:0000256" key="3">
    <source>
        <dbReference type="ARBA" id="ARBA00023004"/>
    </source>
</evidence>
<dbReference type="GO" id="GO:0016226">
    <property type="term" value="P:iron-sulfur cluster assembly"/>
    <property type="evidence" value="ECO:0007669"/>
    <property type="project" value="UniProtKB-UniRule"/>
</dbReference>
<evidence type="ECO:0000259" key="7">
    <source>
        <dbReference type="Pfam" id="PF01521"/>
    </source>
</evidence>
<dbReference type="EMBL" id="LN999832">
    <property type="protein sequence ID" value="CUX95731.1"/>
    <property type="molecule type" value="Genomic_DNA"/>
</dbReference>
<dbReference type="KEGG" id="ged:FVIR_GE00024"/>
<dbReference type="NCBIfam" id="TIGR03341">
    <property type="entry name" value="YhgI_GntY"/>
    <property type="match status" value="1"/>
</dbReference>
<accession>A0A143WQ40</accession>
<dbReference type="Gene3D" id="2.60.300.12">
    <property type="entry name" value="HesB-like domain"/>
    <property type="match status" value="1"/>
</dbReference>
<dbReference type="InterPro" id="IPR017726">
    <property type="entry name" value="Fe/S_biogenesis_protein_NfuA"/>
</dbReference>
<evidence type="ECO:0000256" key="5">
    <source>
        <dbReference type="HAMAP-Rule" id="MF_01637"/>
    </source>
</evidence>
<dbReference type="GO" id="GO:0051539">
    <property type="term" value="F:4 iron, 4 sulfur cluster binding"/>
    <property type="evidence" value="ECO:0007669"/>
    <property type="project" value="UniProtKB-UniRule"/>
</dbReference>
<keyword evidence="4 5" id="KW-0411">Iron-sulfur</keyword>
<dbReference type="SUPFAM" id="SSF89360">
    <property type="entry name" value="HesB-like domain"/>
    <property type="match status" value="1"/>
</dbReference>
<evidence type="ECO:0000256" key="2">
    <source>
        <dbReference type="ARBA" id="ARBA00022723"/>
    </source>
</evidence>
<organism evidence="8 9">
    <name type="scientific">Candidatus Gullanella endobia</name>
    <dbReference type="NCBI Taxonomy" id="1070130"/>
    <lineage>
        <taxon>Bacteria</taxon>
        <taxon>Pseudomonadati</taxon>
        <taxon>Pseudomonadota</taxon>
        <taxon>Gammaproteobacteria</taxon>
        <taxon>Enterobacterales</taxon>
        <taxon>Enterobacteriaceae</taxon>
        <taxon>Candidatus Gullanella</taxon>
    </lineage>
</organism>
<feature type="domain" description="Core" evidence="7">
    <location>
        <begin position="2"/>
        <end position="97"/>
    </location>
</feature>
<dbReference type="Gene3D" id="3.30.300.130">
    <property type="entry name" value="Fe-S cluster assembly (FSCA)"/>
    <property type="match status" value="1"/>
</dbReference>
<dbReference type="InterPro" id="IPR035903">
    <property type="entry name" value="HesB-like_dom_sf"/>
</dbReference>
<feature type="domain" description="NIF system FeS cluster assembly NifU C-terminal" evidence="6">
    <location>
        <begin position="111"/>
        <end position="177"/>
    </location>
</feature>
<comment type="cofactor">
    <cofactor evidence="5">
        <name>[4Fe-4S] cluster</name>
        <dbReference type="ChEBI" id="CHEBI:49883"/>
    </cofactor>
    <text evidence="5">Binds 1 [4Fe-4S] cluster per subunit. The cluster is presumably bound at the interface of two monomers.</text>
</comment>
<name>A0A143WQ40_9ENTR</name>
<gene>
    <name evidence="5 8" type="primary">nfuA</name>
    <name evidence="8" type="ORF">FVIR_GE00024</name>
</gene>
<keyword evidence="2 5" id="KW-0479">Metal-binding</keyword>
<keyword evidence="3 5" id="KW-0408">Iron</keyword>
<evidence type="ECO:0000256" key="4">
    <source>
        <dbReference type="ARBA" id="ARBA00023014"/>
    </source>
</evidence>
<dbReference type="STRING" id="1070130.FVIR_GE00024"/>
<dbReference type="InterPro" id="IPR034904">
    <property type="entry name" value="FSCA_dom_sf"/>
</dbReference>
<evidence type="ECO:0000259" key="6">
    <source>
        <dbReference type="Pfam" id="PF01106"/>
    </source>
</evidence>
<dbReference type="AlphaFoldDB" id="A0A143WQ40"/>
<proteinExistence type="inferred from homology"/>
<dbReference type="SUPFAM" id="SSF117916">
    <property type="entry name" value="Fe-S cluster assembly (FSCA) domain-like"/>
    <property type="match status" value="1"/>
</dbReference>